<name>A0A516KI05_9BACI</name>
<dbReference type="OrthoDB" id="9777884at2"/>
<dbReference type="PRINTS" id="PR01438">
    <property type="entry name" value="UNVRSLSTRESS"/>
</dbReference>
<evidence type="ECO:0000259" key="2">
    <source>
        <dbReference type="Pfam" id="PF00582"/>
    </source>
</evidence>
<dbReference type="CDD" id="cd00293">
    <property type="entry name" value="USP-like"/>
    <property type="match status" value="1"/>
</dbReference>
<dbReference type="AlphaFoldDB" id="A0A516KI05"/>
<dbReference type="KEGG" id="aqt:FN924_12975"/>
<accession>A0A516KI05</accession>
<dbReference type="InterPro" id="IPR006016">
    <property type="entry name" value="UspA"/>
</dbReference>
<reference evidence="3 4" key="1">
    <citation type="submission" date="2019-07" db="EMBL/GenBank/DDBJ databases">
        <authorList>
            <person name="Li J."/>
        </authorList>
    </citation>
    <scope>NUCLEOTIDE SEQUENCE [LARGE SCALE GENOMIC DNA]</scope>
    <source>
        <strain evidence="3 4">TKL69</strain>
    </source>
</reference>
<dbReference type="Gene3D" id="3.40.50.620">
    <property type="entry name" value="HUPs"/>
    <property type="match status" value="1"/>
</dbReference>
<dbReference type="InterPro" id="IPR006015">
    <property type="entry name" value="Universal_stress_UspA"/>
</dbReference>
<dbReference type="PANTHER" id="PTHR46268:SF6">
    <property type="entry name" value="UNIVERSAL STRESS PROTEIN UP12"/>
    <property type="match status" value="1"/>
</dbReference>
<sequence>MFSKILLASDGSAHAQRAADKAIGLAEHNRNAHVIVIYVIDSTKSKYDVLHHHNAIEIDMKRKERLEMTEQKLKKAGLSYEIIILHGEPGPEIVKFANSEDVDVCVIGSRGLNSLQEMVLGSVSHKVAKRVNCPVMIVK</sequence>
<feature type="domain" description="UspA" evidence="2">
    <location>
        <begin position="1"/>
        <end position="139"/>
    </location>
</feature>
<evidence type="ECO:0000313" key="3">
    <source>
        <dbReference type="EMBL" id="QDP41024.1"/>
    </source>
</evidence>
<keyword evidence="4" id="KW-1185">Reference proteome</keyword>
<dbReference type="Proteomes" id="UP000315215">
    <property type="component" value="Chromosome"/>
</dbReference>
<dbReference type="InterPro" id="IPR014729">
    <property type="entry name" value="Rossmann-like_a/b/a_fold"/>
</dbReference>
<dbReference type="Pfam" id="PF00582">
    <property type="entry name" value="Usp"/>
    <property type="match status" value="1"/>
</dbReference>
<dbReference type="SUPFAM" id="SSF52402">
    <property type="entry name" value="Adenine nucleotide alpha hydrolases-like"/>
    <property type="match status" value="1"/>
</dbReference>
<dbReference type="EMBL" id="CP041666">
    <property type="protein sequence ID" value="QDP41024.1"/>
    <property type="molecule type" value="Genomic_DNA"/>
</dbReference>
<evidence type="ECO:0000313" key="4">
    <source>
        <dbReference type="Proteomes" id="UP000315215"/>
    </source>
</evidence>
<comment type="similarity">
    <text evidence="1">Belongs to the universal stress protein A family.</text>
</comment>
<dbReference type="RefSeq" id="WP_143895152.1">
    <property type="nucleotide sequence ID" value="NZ_CP041666.1"/>
</dbReference>
<proteinExistence type="inferred from homology"/>
<protein>
    <submittedName>
        <fullName evidence="3">Universal stress protein</fullName>
    </submittedName>
</protein>
<organism evidence="3 4">
    <name type="scientific">Radiobacillus deserti</name>
    <dbReference type="NCBI Taxonomy" id="2594883"/>
    <lineage>
        <taxon>Bacteria</taxon>
        <taxon>Bacillati</taxon>
        <taxon>Bacillota</taxon>
        <taxon>Bacilli</taxon>
        <taxon>Bacillales</taxon>
        <taxon>Bacillaceae</taxon>
        <taxon>Radiobacillus</taxon>
    </lineage>
</organism>
<gene>
    <name evidence="3" type="ORF">FN924_12975</name>
</gene>
<dbReference type="PANTHER" id="PTHR46268">
    <property type="entry name" value="STRESS RESPONSE PROTEIN NHAX"/>
    <property type="match status" value="1"/>
</dbReference>
<evidence type="ECO:0000256" key="1">
    <source>
        <dbReference type="ARBA" id="ARBA00008791"/>
    </source>
</evidence>